<reference evidence="1" key="1">
    <citation type="submission" date="2020-05" db="EMBL/GenBank/DDBJ databases">
        <title>Phylogenomic resolution of chytrid fungi.</title>
        <authorList>
            <person name="Stajich J.E."/>
            <person name="Amses K."/>
            <person name="Simmons R."/>
            <person name="Seto K."/>
            <person name="Myers J."/>
            <person name="Bonds A."/>
            <person name="Quandt C.A."/>
            <person name="Barry K."/>
            <person name="Liu P."/>
            <person name="Grigoriev I."/>
            <person name="Longcore J.E."/>
            <person name="James T.Y."/>
        </authorList>
    </citation>
    <scope>NUCLEOTIDE SEQUENCE</scope>
    <source>
        <strain evidence="1">JEL0513</strain>
    </source>
</reference>
<dbReference type="Proteomes" id="UP001211907">
    <property type="component" value="Unassembled WGS sequence"/>
</dbReference>
<protein>
    <submittedName>
        <fullName evidence="1">Uncharacterized protein</fullName>
    </submittedName>
</protein>
<evidence type="ECO:0000313" key="1">
    <source>
        <dbReference type="EMBL" id="KAJ3120187.1"/>
    </source>
</evidence>
<sequence>MIMTGRSSNANTNSTNAKNTTVIRTNQVLVRLPANKAAGIWQPNVFRVEIPQQHTQPPPPARFLASEHCIVPSSPRDTAIASKHVRAFVSGPAGADRLRNTKRRMGNNSNNIVVNNTGFRAMRRQKTADTGLLSPAPSLSFWGAGVLGDLGFSATSTPPVTPLGLNTDTQNISFTNSISFFNKTTTIPTTEPRTTFLDMSFPRTPTPDSQVPSPSDTLAFFSTSPPANDRLHDDAYLALQDLLFVHDDNDSSKAVFNDSSVSGSGFNPNIVHLVDGWQKTVSMLLDHQRFCAGI</sequence>
<comment type="caution">
    <text evidence="1">The sequence shown here is derived from an EMBL/GenBank/DDBJ whole genome shotgun (WGS) entry which is preliminary data.</text>
</comment>
<organism evidence="1 2">
    <name type="scientific">Physocladia obscura</name>
    <dbReference type="NCBI Taxonomy" id="109957"/>
    <lineage>
        <taxon>Eukaryota</taxon>
        <taxon>Fungi</taxon>
        <taxon>Fungi incertae sedis</taxon>
        <taxon>Chytridiomycota</taxon>
        <taxon>Chytridiomycota incertae sedis</taxon>
        <taxon>Chytridiomycetes</taxon>
        <taxon>Chytridiales</taxon>
        <taxon>Chytriomycetaceae</taxon>
        <taxon>Physocladia</taxon>
    </lineage>
</organism>
<accession>A0AAD5SZ15</accession>
<name>A0AAD5SZ15_9FUNG</name>
<dbReference type="AlphaFoldDB" id="A0AAD5SZ15"/>
<evidence type="ECO:0000313" key="2">
    <source>
        <dbReference type="Proteomes" id="UP001211907"/>
    </source>
</evidence>
<proteinExistence type="predicted"/>
<gene>
    <name evidence="1" type="ORF">HK100_012902</name>
</gene>
<keyword evidence="2" id="KW-1185">Reference proteome</keyword>
<dbReference type="EMBL" id="JADGJH010000985">
    <property type="protein sequence ID" value="KAJ3120187.1"/>
    <property type="molecule type" value="Genomic_DNA"/>
</dbReference>